<organism evidence="1 2">
    <name type="scientific">Liparis tanakae</name>
    <name type="common">Tanaka's snailfish</name>
    <dbReference type="NCBI Taxonomy" id="230148"/>
    <lineage>
        <taxon>Eukaryota</taxon>
        <taxon>Metazoa</taxon>
        <taxon>Chordata</taxon>
        <taxon>Craniata</taxon>
        <taxon>Vertebrata</taxon>
        <taxon>Euteleostomi</taxon>
        <taxon>Actinopterygii</taxon>
        <taxon>Neopterygii</taxon>
        <taxon>Teleostei</taxon>
        <taxon>Neoteleostei</taxon>
        <taxon>Acanthomorphata</taxon>
        <taxon>Eupercaria</taxon>
        <taxon>Perciformes</taxon>
        <taxon>Cottioidei</taxon>
        <taxon>Cottales</taxon>
        <taxon>Liparidae</taxon>
        <taxon>Liparis</taxon>
    </lineage>
</organism>
<keyword evidence="2" id="KW-1185">Reference proteome</keyword>
<sequence>MLVVGAIRAPARSVFILRKGEAFGRISLGLLFLCQSNLRPFPFLPPMESHTLPWLGCSPRRQHKYGTHERRLPSE</sequence>
<evidence type="ECO:0000313" key="1">
    <source>
        <dbReference type="EMBL" id="TNN75145.1"/>
    </source>
</evidence>
<evidence type="ECO:0000313" key="2">
    <source>
        <dbReference type="Proteomes" id="UP000314294"/>
    </source>
</evidence>
<comment type="caution">
    <text evidence="1">The sequence shown here is derived from an EMBL/GenBank/DDBJ whole genome shotgun (WGS) entry which is preliminary data.</text>
</comment>
<name>A0A4Z2ICE5_9TELE</name>
<gene>
    <name evidence="1" type="ORF">EYF80_014555</name>
</gene>
<dbReference type="AlphaFoldDB" id="A0A4Z2ICE5"/>
<protein>
    <submittedName>
        <fullName evidence="1">Uncharacterized protein</fullName>
    </submittedName>
</protein>
<proteinExistence type="predicted"/>
<dbReference type="EMBL" id="SRLO01000106">
    <property type="protein sequence ID" value="TNN75145.1"/>
    <property type="molecule type" value="Genomic_DNA"/>
</dbReference>
<dbReference type="Proteomes" id="UP000314294">
    <property type="component" value="Unassembled WGS sequence"/>
</dbReference>
<accession>A0A4Z2ICE5</accession>
<reference evidence="1 2" key="1">
    <citation type="submission" date="2019-03" db="EMBL/GenBank/DDBJ databases">
        <title>First draft genome of Liparis tanakae, snailfish: a comprehensive survey of snailfish specific genes.</title>
        <authorList>
            <person name="Kim W."/>
            <person name="Song I."/>
            <person name="Jeong J.-H."/>
            <person name="Kim D."/>
            <person name="Kim S."/>
            <person name="Ryu S."/>
            <person name="Song J.Y."/>
            <person name="Lee S.K."/>
        </authorList>
    </citation>
    <scope>NUCLEOTIDE SEQUENCE [LARGE SCALE GENOMIC DNA]</scope>
    <source>
        <tissue evidence="1">Muscle</tissue>
    </source>
</reference>